<keyword evidence="2" id="KW-0732">Signal</keyword>
<sequence length="201" mass="21837">MRGTYALNCVVAWVAAGSPTSWNDRGALKMLYWATGGPSWNVGWPITSSATDPCLNGWYGVHCNTKGQIISLTLGNNNLRGYLPAAFARLTAIQILDVSGNYLTDTVPLTLGDLKSLKTLRLDHNAFTGTVPASLATLPHLMTLYVVYCLYVSTVPNPTVRTLEVNQFAAPLPLSIYTMQNTPNFFVSFDGSLMPTAFDPQ</sequence>
<dbReference type="EMBL" id="VJMH01000624">
    <property type="protein sequence ID" value="KAF0715169.1"/>
    <property type="molecule type" value="Genomic_DNA"/>
</dbReference>
<organism evidence="5 6">
    <name type="scientific">Aphanomyces stellatus</name>
    <dbReference type="NCBI Taxonomy" id="120398"/>
    <lineage>
        <taxon>Eukaryota</taxon>
        <taxon>Sar</taxon>
        <taxon>Stramenopiles</taxon>
        <taxon>Oomycota</taxon>
        <taxon>Saprolegniomycetes</taxon>
        <taxon>Saprolegniales</taxon>
        <taxon>Verrucalvaceae</taxon>
        <taxon>Aphanomyces</taxon>
    </lineage>
</organism>
<protein>
    <submittedName>
        <fullName evidence="5">Aste57867_3531 protein</fullName>
    </submittedName>
</protein>
<evidence type="ECO:0000256" key="3">
    <source>
        <dbReference type="ARBA" id="ARBA00022737"/>
    </source>
</evidence>
<dbReference type="SUPFAM" id="SSF52058">
    <property type="entry name" value="L domain-like"/>
    <property type="match status" value="1"/>
</dbReference>
<dbReference type="FunFam" id="3.80.10.10:FF:000041">
    <property type="entry name" value="LRR receptor-like serine/threonine-protein kinase ERECTA"/>
    <property type="match status" value="1"/>
</dbReference>
<dbReference type="InterPro" id="IPR032675">
    <property type="entry name" value="LRR_dom_sf"/>
</dbReference>
<reference evidence="4" key="2">
    <citation type="submission" date="2019-06" db="EMBL/GenBank/DDBJ databases">
        <title>Genomics analysis of Aphanomyces spp. identifies a new class of oomycete effector associated with host adaptation.</title>
        <authorList>
            <person name="Gaulin E."/>
        </authorList>
    </citation>
    <scope>NUCLEOTIDE SEQUENCE</scope>
    <source>
        <strain evidence="4">CBS 578.67</strain>
    </source>
</reference>
<dbReference type="InterPro" id="IPR001611">
    <property type="entry name" value="Leu-rich_rpt"/>
</dbReference>
<evidence type="ECO:0000256" key="1">
    <source>
        <dbReference type="ARBA" id="ARBA00022614"/>
    </source>
</evidence>
<dbReference type="Pfam" id="PF13855">
    <property type="entry name" value="LRR_8"/>
    <property type="match status" value="1"/>
</dbReference>
<dbReference type="EMBL" id="CAADRA010000624">
    <property type="protein sequence ID" value="VFT80694.1"/>
    <property type="molecule type" value="Genomic_DNA"/>
</dbReference>
<keyword evidence="3" id="KW-0677">Repeat</keyword>
<evidence type="ECO:0000313" key="5">
    <source>
        <dbReference type="EMBL" id="VFT80694.1"/>
    </source>
</evidence>
<gene>
    <name evidence="5" type="primary">Aste57867_3531</name>
    <name evidence="4" type="ORF">As57867_003520</name>
    <name evidence="5" type="ORF">ASTE57867_3531</name>
</gene>
<dbReference type="PANTHER" id="PTHR48060:SF7">
    <property type="entry name" value="DNA DAMAGE-REPAIR_TOLERATION PROTEIN DRT100"/>
    <property type="match status" value="1"/>
</dbReference>
<dbReference type="Proteomes" id="UP000332933">
    <property type="component" value="Unassembled WGS sequence"/>
</dbReference>
<dbReference type="AlphaFoldDB" id="A0A485K9W0"/>
<name>A0A485K9W0_9STRA</name>
<keyword evidence="6" id="KW-1185">Reference proteome</keyword>
<dbReference type="OrthoDB" id="776842at2759"/>
<dbReference type="Pfam" id="PF00560">
    <property type="entry name" value="LRR_1"/>
    <property type="match status" value="1"/>
</dbReference>
<evidence type="ECO:0000256" key="2">
    <source>
        <dbReference type="ARBA" id="ARBA00022729"/>
    </source>
</evidence>
<proteinExistence type="predicted"/>
<dbReference type="PANTHER" id="PTHR48060">
    <property type="entry name" value="DNA DAMAGE-REPAIR/TOLERATION PROTEIN DRT100"/>
    <property type="match status" value="1"/>
</dbReference>
<reference evidence="5 6" key="1">
    <citation type="submission" date="2019-03" db="EMBL/GenBank/DDBJ databases">
        <authorList>
            <person name="Gaulin E."/>
            <person name="Dumas B."/>
        </authorList>
    </citation>
    <scope>NUCLEOTIDE SEQUENCE [LARGE SCALE GENOMIC DNA]</scope>
    <source>
        <strain evidence="5">CBS 568.67</strain>
    </source>
</reference>
<keyword evidence="1" id="KW-0433">Leucine-rich repeat</keyword>
<evidence type="ECO:0000313" key="6">
    <source>
        <dbReference type="Proteomes" id="UP000332933"/>
    </source>
</evidence>
<accession>A0A485K9W0</accession>
<dbReference type="Gene3D" id="3.80.10.10">
    <property type="entry name" value="Ribonuclease Inhibitor"/>
    <property type="match status" value="1"/>
</dbReference>
<dbReference type="InterPro" id="IPR053211">
    <property type="entry name" value="DNA_repair-toleration"/>
</dbReference>
<evidence type="ECO:0000313" key="4">
    <source>
        <dbReference type="EMBL" id="KAF0715169.1"/>
    </source>
</evidence>